<evidence type="ECO:0000313" key="6">
    <source>
        <dbReference type="EMBL" id="RGO54894.1"/>
    </source>
</evidence>
<evidence type="ECO:0000313" key="25">
    <source>
        <dbReference type="Proteomes" id="UP000283325"/>
    </source>
</evidence>
<organism evidence="8 26">
    <name type="scientific">Dorea formicigenerans</name>
    <dbReference type="NCBI Taxonomy" id="39486"/>
    <lineage>
        <taxon>Bacteria</taxon>
        <taxon>Bacillati</taxon>
        <taxon>Bacillota</taxon>
        <taxon>Clostridia</taxon>
        <taxon>Lachnospirales</taxon>
        <taxon>Lachnospiraceae</taxon>
        <taxon>Dorea</taxon>
    </lineage>
</organism>
<evidence type="ECO:0000313" key="19">
    <source>
        <dbReference type="Proteomes" id="UP000260664"/>
    </source>
</evidence>
<evidence type="ECO:0000313" key="22">
    <source>
        <dbReference type="Proteomes" id="UP000261208"/>
    </source>
</evidence>
<dbReference type="Pfam" id="PF14056">
    <property type="entry name" value="DUF4250"/>
    <property type="match status" value="1"/>
</dbReference>
<evidence type="ECO:0000313" key="14">
    <source>
        <dbReference type="EMBL" id="RHF80802.1"/>
    </source>
</evidence>
<dbReference type="Proteomes" id="UP000285981">
    <property type="component" value="Unassembled WGS sequence"/>
</dbReference>
<evidence type="ECO:0000313" key="18">
    <source>
        <dbReference type="EMBL" id="VUX04315.1"/>
    </source>
</evidence>
<dbReference type="EMBL" id="QSEW01000001">
    <property type="protein sequence ID" value="RHA02238.1"/>
    <property type="molecule type" value="Genomic_DNA"/>
</dbReference>
<dbReference type="Proteomes" id="UP000260664">
    <property type="component" value="Unassembled WGS sequence"/>
</dbReference>
<protein>
    <submittedName>
        <fullName evidence="8">DUF4250 domain-containing protein</fullName>
    </submittedName>
</protein>
<evidence type="ECO:0000313" key="30">
    <source>
        <dbReference type="Proteomes" id="UP000284962"/>
    </source>
</evidence>
<evidence type="ECO:0000313" key="5">
    <source>
        <dbReference type="EMBL" id="RGN92703.1"/>
    </source>
</evidence>
<dbReference type="Proteomes" id="UP000284742">
    <property type="component" value="Unassembled WGS sequence"/>
</dbReference>
<dbReference type="Proteomes" id="UP000284962">
    <property type="component" value="Unassembled WGS sequence"/>
</dbReference>
<dbReference type="EMBL" id="QSRA01000001">
    <property type="protein sequence ID" value="RGK86377.1"/>
    <property type="molecule type" value="Genomic_DNA"/>
</dbReference>
<dbReference type="EMBL" id="QRPD01000002">
    <property type="protein sequence ID" value="RHL89997.1"/>
    <property type="molecule type" value="Genomic_DNA"/>
</dbReference>
<dbReference type="EMBL" id="CABHNI010000027">
    <property type="protein sequence ID" value="VUX04315.1"/>
    <property type="molecule type" value="Genomic_DNA"/>
</dbReference>
<evidence type="ECO:0000313" key="7">
    <source>
        <dbReference type="EMBL" id="RGS69584.1"/>
    </source>
</evidence>
<dbReference type="RefSeq" id="WP_005332682.1">
    <property type="nucleotide sequence ID" value="NZ_AP031430.1"/>
</dbReference>
<dbReference type="Proteomes" id="UP000266376">
    <property type="component" value="Unassembled WGS sequence"/>
</dbReference>
<sequence>MELPKDPVMLLSVINTELRDKYPSLDALCEDREITKTSITDTLKGIDYEYDNIRNQFV</sequence>
<dbReference type="EMBL" id="QSVB01000003">
    <property type="protein sequence ID" value="RGN92703.1"/>
    <property type="molecule type" value="Genomic_DNA"/>
</dbReference>
<evidence type="ECO:0000313" key="20">
    <source>
        <dbReference type="Proteomes" id="UP000260841"/>
    </source>
</evidence>
<dbReference type="Proteomes" id="UP000260841">
    <property type="component" value="Unassembled WGS sequence"/>
</dbReference>
<evidence type="ECO:0000313" key="16">
    <source>
        <dbReference type="EMBL" id="RHL89997.1"/>
    </source>
</evidence>
<dbReference type="GeneID" id="92864347"/>
<dbReference type="Proteomes" id="UP000261055">
    <property type="component" value="Unassembled WGS sequence"/>
</dbReference>
<evidence type="ECO:0000313" key="24">
    <source>
        <dbReference type="Proteomes" id="UP000266376"/>
    </source>
</evidence>
<evidence type="ECO:0000313" key="34">
    <source>
        <dbReference type="Proteomes" id="UP000285981"/>
    </source>
</evidence>
<evidence type="ECO:0000313" key="1">
    <source>
        <dbReference type="EMBL" id="NME58358.1"/>
    </source>
</evidence>
<evidence type="ECO:0000313" key="13">
    <source>
        <dbReference type="EMBL" id="RHC10705.1"/>
    </source>
</evidence>
<dbReference type="Proteomes" id="UP000261208">
    <property type="component" value="Unassembled WGS sequence"/>
</dbReference>
<dbReference type="Proteomes" id="UP000358366">
    <property type="component" value="Unassembled WGS sequence"/>
</dbReference>
<dbReference type="AlphaFoldDB" id="A0A3E4LE88"/>
<dbReference type="EMBL" id="QRNS01000003">
    <property type="protein sequence ID" value="RHK65628.1"/>
    <property type="molecule type" value="Genomic_DNA"/>
</dbReference>
<evidence type="ECO:0000313" key="17">
    <source>
        <dbReference type="EMBL" id="RHN17549.1"/>
    </source>
</evidence>
<evidence type="ECO:0000313" key="26">
    <source>
        <dbReference type="Proteomes" id="UP000283630"/>
    </source>
</evidence>
<evidence type="ECO:0000313" key="32">
    <source>
        <dbReference type="Proteomes" id="UP000285652"/>
    </source>
</evidence>
<evidence type="ECO:0000313" key="8">
    <source>
        <dbReference type="EMBL" id="RGT11302.1"/>
    </source>
</evidence>
<reference evidence="18 35" key="2">
    <citation type="submission" date="2019-07" db="EMBL/GenBank/DDBJ databases">
        <authorList>
            <person name="Hibberd C M."/>
            <person name="Gehrig L. J."/>
            <person name="Chang H.-W."/>
            <person name="Venkatesh S."/>
        </authorList>
    </citation>
    <scope>NUCLEOTIDE SEQUENCE [LARGE SCALE GENOMIC DNA]</scope>
    <source>
        <strain evidence="18">Dorea_formicigenerans_SSTS_Bg7063</strain>
    </source>
</reference>
<evidence type="ECO:0000313" key="10">
    <source>
        <dbReference type="EMBL" id="RHA02238.1"/>
    </source>
</evidence>
<dbReference type="EMBL" id="QSOI01000002">
    <property type="protein sequence ID" value="RGI86250.1"/>
    <property type="molecule type" value="Genomic_DNA"/>
</dbReference>
<dbReference type="Proteomes" id="UP000285652">
    <property type="component" value="Unassembled WGS sequence"/>
</dbReference>
<evidence type="ECO:0000313" key="11">
    <source>
        <dbReference type="EMBL" id="RHA71423.1"/>
    </source>
</evidence>
<dbReference type="Proteomes" id="UP000285642">
    <property type="component" value="Unassembled WGS sequence"/>
</dbReference>
<evidence type="ECO:0000313" key="15">
    <source>
        <dbReference type="EMBL" id="RHK65628.1"/>
    </source>
</evidence>
<reference evidence="1 36" key="3">
    <citation type="submission" date="2020-04" db="EMBL/GenBank/DDBJ databases">
        <authorList>
            <person name="Hitch T.C.A."/>
            <person name="Wylensek D."/>
            <person name="Clavel T."/>
        </authorList>
    </citation>
    <scope>NUCLEOTIDE SEQUENCE [LARGE SCALE GENOMIC DNA]</scope>
    <source>
        <strain evidence="1 36">BSM-383-APC-5F</strain>
    </source>
</reference>
<reference evidence="19 20" key="1">
    <citation type="submission" date="2018-08" db="EMBL/GenBank/DDBJ databases">
        <title>A genome reference for cultivated species of the human gut microbiota.</title>
        <authorList>
            <person name="Zou Y."/>
            <person name="Xue W."/>
            <person name="Luo G."/>
        </authorList>
    </citation>
    <scope>NUCLEOTIDE SEQUENCE [LARGE SCALE GENOMIC DNA]</scope>
    <source>
        <strain evidence="9 24">AF12-11</strain>
        <strain evidence="8 26">AF19-4AC</strain>
        <strain evidence="7 34">AF21-25</strain>
        <strain evidence="17 32">AF31-13BH</strain>
        <strain evidence="16 25">AF36-1BH</strain>
        <strain evidence="15 27">AF42-21</strain>
        <strain evidence="14 33">AM23-7AC</strain>
        <strain evidence="13 28">AM37-5</strain>
        <strain evidence="12 29">AM40-15AC</strain>
        <strain evidence="11 31">AM42-8</strain>
        <strain evidence="10 30">AM46-16</strain>
        <strain evidence="6 21">OM02-12</strain>
        <strain evidence="5 20">OM03-2</strain>
        <strain evidence="4 23">TF09-3</strain>
        <strain evidence="3 22">TF11-11</strain>
        <strain evidence="2 19">TM09-19AC</strain>
    </source>
</reference>
<evidence type="ECO:0000313" key="29">
    <source>
        <dbReference type="Proteomes" id="UP000284883"/>
    </source>
</evidence>
<dbReference type="InterPro" id="IPR025346">
    <property type="entry name" value="DUF4250"/>
</dbReference>
<evidence type="ECO:0000313" key="21">
    <source>
        <dbReference type="Proteomes" id="UP000261055"/>
    </source>
</evidence>
<proteinExistence type="predicted"/>
<dbReference type="EMBL" id="QSAJ01000017">
    <property type="protein sequence ID" value="RGW53338.1"/>
    <property type="molecule type" value="Genomic_DNA"/>
</dbReference>
<evidence type="ECO:0000313" key="12">
    <source>
        <dbReference type="EMBL" id="RHB42881.1"/>
    </source>
</evidence>
<dbReference type="EMBL" id="QSVQ01000001">
    <property type="protein sequence ID" value="RGO54894.1"/>
    <property type="molecule type" value="Genomic_DNA"/>
</dbReference>
<dbReference type="EMBL" id="QRVU01000049">
    <property type="protein sequence ID" value="RGS69584.1"/>
    <property type="molecule type" value="Genomic_DNA"/>
</dbReference>
<dbReference type="Proteomes" id="UP000283630">
    <property type="component" value="Unassembled WGS sequence"/>
</dbReference>
<dbReference type="EMBL" id="QSQQ01000002">
    <property type="protein sequence ID" value="RGK50037.1"/>
    <property type="molecule type" value="Genomic_DNA"/>
</dbReference>
<dbReference type="EMBL" id="JABAFX010000052">
    <property type="protein sequence ID" value="NME58358.1"/>
    <property type="molecule type" value="Genomic_DNA"/>
</dbReference>
<evidence type="ECO:0000313" key="36">
    <source>
        <dbReference type="Proteomes" id="UP000580130"/>
    </source>
</evidence>
<dbReference type="EMBL" id="QRHN01000001">
    <property type="protein sequence ID" value="RHF80802.1"/>
    <property type="molecule type" value="Genomic_DNA"/>
</dbReference>
<name>A0A3E4LE88_9FIRM</name>
<dbReference type="EMBL" id="QRWH01000002">
    <property type="protein sequence ID" value="RGT11302.1"/>
    <property type="molecule type" value="Genomic_DNA"/>
</dbReference>
<evidence type="ECO:0000313" key="4">
    <source>
        <dbReference type="EMBL" id="RGK86377.1"/>
    </source>
</evidence>
<dbReference type="EMBL" id="QRQQ01000003">
    <property type="protein sequence ID" value="RHN17549.1"/>
    <property type="molecule type" value="Genomic_DNA"/>
</dbReference>
<gene>
    <name evidence="18" type="ORF">DFSSTS7063_01244</name>
    <name evidence="15" type="ORF">DW054_02990</name>
    <name evidence="14" type="ORF">DW658_00705</name>
    <name evidence="13" type="ORF">DW860_01305</name>
    <name evidence="12" type="ORF">DW885_02375</name>
    <name evidence="11" type="ORF">DW924_05230</name>
    <name evidence="10" type="ORF">DW957_00895</name>
    <name evidence="9" type="ORF">DWV67_08235</name>
    <name evidence="8" type="ORF">DWX53_02565</name>
    <name evidence="7" type="ORF">DWX78_10165</name>
    <name evidence="17" type="ORF">DWZ24_05445</name>
    <name evidence="16" type="ORF">DWZ98_04105</name>
    <name evidence="6" type="ORF">DXB12_00970</name>
    <name evidence="5" type="ORF">DXB36_04800</name>
    <name evidence="4" type="ORF">DXC93_00700</name>
    <name evidence="3" type="ORF">DXD10_02100</name>
    <name evidence="2" type="ORF">DXD84_02220</name>
    <name evidence="1" type="ORF">HF855_13420</name>
</gene>
<evidence type="ECO:0000313" key="9">
    <source>
        <dbReference type="EMBL" id="RGW53338.1"/>
    </source>
</evidence>
<evidence type="ECO:0000313" key="3">
    <source>
        <dbReference type="EMBL" id="RGK50037.1"/>
    </source>
</evidence>
<accession>A0A3E4LE88</accession>
<evidence type="ECO:0000313" key="28">
    <source>
        <dbReference type="Proteomes" id="UP000284742"/>
    </source>
</evidence>
<evidence type="ECO:0000313" key="27">
    <source>
        <dbReference type="Proteomes" id="UP000284152"/>
    </source>
</evidence>
<dbReference type="EMBL" id="QSGQ01000001">
    <property type="protein sequence ID" value="RHB42881.1"/>
    <property type="molecule type" value="Genomic_DNA"/>
</dbReference>
<dbReference type="Proteomes" id="UP000283325">
    <property type="component" value="Unassembled WGS sequence"/>
</dbReference>
<dbReference type="Proteomes" id="UP000284883">
    <property type="component" value="Unassembled WGS sequence"/>
</dbReference>
<evidence type="ECO:0000313" key="35">
    <source>
        <dbReference type="Proteomes" id="UP000358366"/>
    </source>
</evidence>
<dbReference type="Proteomes" id="UP000261324">
    <property type="component" value="Unassembled WGS sequence"/>
</dbReference>
<evidence type="ECO:0000313" key="23">
    <source>
        <dbReference type="Proteomes" id="UP000261324"/>
    </source>
</evidence>
<dbReference type="Proteomes" id="UP000285666">
    <property type="component" value="Unassembled WGS sequence"/>
</dbReference>
<evidence type="ECO:0000313" key="31">
    <source>
        <dbReference type="Proteomes" id="UP000285642"/>
    </source>
</evidence>
<keyword evidence="21" id="KW-1185">Reference proteome</keyword>
<dbReference type="EMBL" id="QSFS01000004">
    <property type="protein sequence ID" value="RHA71423.1"/>
    <property type="molecule type" value="Genomic_DNA"/>
</dbReference>
<evidence type="ECO:0000313" key="33">
    <source>
        <dbReference type="Proteomes" id="UP000285666"/>
    </source>
</evidence>
<evidence type="ECO:0000313" key="2">
    <source>
        <dbReference type="EMBL" id="RGI86250.1"/>
    </source>
</evidence>
<dbReference type="EMBL" id="QSHK01000001">
    <property type="protein sequence ID" value="RHC10705.1"/>
    <property type="molecule type" value="Genomic_DNA"/>
</dbReference>
<dbReference type="Proteomes" id="UP000284152">
    <property type="component" value="Unassembled WGS sequence"/>
</dbReference>
<dbReference type="Proteomes" id="UP000580130">
    <property type="component" value="Unassembled WGS sequence"/>
</dbReference>